<dbReference type="AlphaFoldDB" id="A0A6A6YDM9"/>
<feature type="compositionally biased region" description="Polar residues" evidence="1">
    <location>
        <begin position="517"/>
        <end position="526"/>
    </location>
</feature>
<gene>
    <name evidence="2 4" type="ORF">BDZ99DRAFT_573435</name>
</gene>
<feature type="compositionally biased region" description="Basic and acidic residues" evidence="1">
    <location>
        <begin position="617"/>
        <end position="641"/>
    </location>
</feature>
<feature type="compositionally biased region" description="Pro residues" evidence="1">
    <location>
        <begin position="535"/>
        <end position="544"/>
    </location>
</feature>
<feature type="compositionally biased region" description="Basic and acidic residues" evidence="1">
    <location>
        <begin position="230"/>
        <end position="251"/>
    </location>
</feature>
<feature type="compositionally biased region" description="Low complexity" evidence="1">
    <location>
        <begin position="501"/>
        <end position="516"/>
    </location>
</feature>
<feature type="compositionally biased region" description="Pro residues" evidence="1">
    <location>
        <begin position="591"/>
        <end position="601"/>
    </location>
</feature>
<feature type="compositionally biased region" description="Polar residues" evidence="1">
    <location>
        <begin position="459"/>
        <end position="475"/>
    </location>
</feature>
<dbReference type="EMBL" id="MU003706">
    <property type="protein sequence ID" value="KAF2806699.1"/>
    <property type="molecule type" value="Genomic_DNA"/>
</dbReference>
<reference evidence="2 4" key="1">
    <citation type="journal article" date="2020" name="Stud. Mycol.">
        <title>101 Dothideomycetes genomes: a test case for predicting lifestyles and emergence of pathogens.</title>
        <authorList>
            <person name="Haridas S."/>
            <person name="Albert R."/>
            <person name="Binder M."/>
            <person name="Bloem J."/>
            <person name="Labutti K."/>
            <person name="Salamov A."/>
            <person name="Andreopoulos B."/>
            <person name="Baker S."/>
            <person name="Barry K."/>
            <person name="Bills G."/>
            <person name="Bluhm B."/>
            <person name="Cannon C."/>
            <person name="Castanera R."/>
            <person name="Culley D."/>
            <person name="Daum C."/>
            <person name="Ezra D."/>
            <person name="Gonzalez J."/>
            <person name="Henrissat B."/>
            <person name="Kuo A."/>
            <person name="Liang C."/>
            <person name="Lipzen A."/>
            <person name="Lutzoni F."/>
            <person name="Magnuson J."/>
            <person name="Mondo S."/>
            <person name="Nolan M."/>
            <person name="Ohm R."/>
            <person name="Pangilinan J."/>
            <person name="Park H.-J."/>
            <person name="Ramirez L."/>
            <person name="Alfaro M."/>
            <person name="Sun H."/>
            <person name="Tritt A."/>
            <person name="Yoshinaga Y."/>
            <person name="Zwiers L.-H."/>
            <person name="Turgeon B."/>
            <person name="Goodwin S."/>
            <person name="Spatafora J."/>
            <person name="Crous P."/>
            <person name="Grigoriev I."/>
        </authorList>
    </citation>
    <scope>NUCLEOTIDE SEQUENCE</scope>
    <source>
        <strain evidence="2 4">CBS 304.34</strain>
    </source>
</reference>
<proteinExistence type="predicted"/>
<dbReference type="GeneID" id="54469187"/>
<feature type="compositionally biased region" description="Polar residues" evidence="1">
    <location>
        <begin position="488"/>
        <end position="500"/>
    </location>
</feature>
<reference evidence="4" key="2">
    <citation type="submission" date="2020-04" db="EMBL/GenBank/DDBJ databases">
        <authorList>
            <consortium name="NCBI Genome Project"/>
        </authorList>
    </citation>
    <scope>NUCLEOTIDE SEQUENCE</scope>
    <source>
        <strain evidence="4">CBS 304.34</strain>
    </source>
</reference>
<dbReference type="OrthoDB" id="3771671at2759"/>
<feature type="compositionally biased region" description="Basic and acidic residues" evidence="1">
    <location>
        <begin position="354"/>
        <end position="374"/>
    </location>
</feature>
<organism evidence="2">
    <name type="scientific">Mytilinidion resinicola</name>
    <dbReference type="NCBI Taxonomy" id="574789"/>
    <lineage>
        <taxon>Eukaryota</taxon>
        <taxon>Fungi</taxon>
        <taxon>Dikarya</taxon>
        <taxon>Ascomycota</taxon>
        <taxon>Pezizomycotina</taxon>
        <taxon>Dothideomycetes</taxon>
        <taxon>Pleosporomycetidae</taxon>
        <taxon>Mytilinidiales</taxon>
        <taxon>Mytilinidiaceae</taxon>
        <taxon>Mytilinidion</taxon>
    </lineage>
</organism>
<feature type="region of interest" description="Disordered" evidence="1">
    <location>
        <begin position="1"/>
        <end position="661"/>
    </location>
</feature>
<feature type="compositionally biased region" description="Polar residues" evidence="1">
    <location>
        <begin position="171"/>
        <end position="206"/>
    </location>
</feature>
<dbReference type="Proteomes" id="UP000504636">
    <property type="component" value="Unplaced"/>
</dbReference>
<evidence type="ECO:0008006" key="5">
    <source>
        <dbReference type="Google" id="ProtNLM"/>
    </source>
</evidence>
<feature type="compositionally biased region" description="Basic residues" evidence="1">
    <location>
        <begin position="414"/>
        <end position="425"/>
    </location>
</feature>
<evidence type="ECO:0000256" key="1">
    <source>
        <dbReference type="SAM" id="MobiDB-lite"/>
    </source>
</evidence>
<feature type="compositionally biased region" description="Basic and acidic residues" evidence="1">
    <location>
        <begin position="319"/>
        <end position="332"/>
    </location>
</feature>
<evidence type="ECO:0000313" key="2">
    <source>
        <dbReference type="EMBL" id="KAF2806699.1"/>
    </source>
</evidence>
<reference evidence="4" key="3">
    <citation type="submission" date="2025-04" db="UniProtKB">
        <authorList>
            <consortium name="RefSeq"/>
        </authorList>
    </citation>
    <scope>IDENTIFICATION</scope>
    <source>
        <strain evidence="4">CBS 304.34</strain>
    </source>
</reference>
<protein>
    <recommendedName>
        <fullName evidence="5">Pal1-domain-containing protein</fullName>
    </recommendedName>
</protein>
<feature type="compositionally biased region" description="Pro residues" evidence="1">
    <location>
        <begin position="139"/>
        <end position="152"/>
    </location>
</feature>
<feature type="compositionally biased region" description="Low complexity" evidence="1">
    <location>
        <begin position="572"/>
        <end position="590"/>
    </location>
</feature>
<feature type="compositionally biased region" description="Low complexity" evidence="1">
    <location>
        <begin position="438"/>
        <end position="455"/>
    </location>
</feature>
<evidence type="ECO:0000313" key="3">
    <source>
        <dbReference type="Proteomes" id="UP000504636"/>
    </source>
</evidence>
<accession>A0A6A6YDM9</accession>
<sequence length="692" mass="75716">MEKPVKSFKSLIKSVPPHPTLSKPLPPVPQEYNSSPPSSPRERHSSHSTPASQSPNTWEAPAEWLDPRKPAVSAHNSESSDIPRPSPPPTYSPILPEASPDTADYAFMDFPPPQGRKGSNNSRLSPVPGSRFSVLGAPRTPPRSPLPEPPNPGTSSNASQIPIHPNIIEVPSSNHTAEIQRNISAANTSPRAPPTSSFSPLSNSAKVTPPRSYSPAKGLAVLGEYTGEEPPPRGRKYLDSRDHNDPRRSDTDEGWENESSQDAYHHHLANQYRGKAIGAPKAGHPSAFNEHGEHERDHTLLPRPLSWQKNSSGSASRQESPDKKSMIKEKQVEGMQKSRRSSGIRNAFKRSKTQKHEEEKRSPSHAPELQHEKAVAASPVTSKNKKKVRKHVDPDYRFSAFYPRTRPLNLPRVPKLRPTKRNKGGQKKDGVANMPQFTLAQPTAASSSQTASPLPRNLPSATTSSHLPSRPQSPSYLAPSAQRETQRPESGSIYSSTGVQHHNSNSNSPHASSSPSRGQASHTRNISLASFLSTSPPPPTPAPTPNTSSFSAPRPRSRSITGIFEKLKVRSSHISSLSRQSGGSSYSHHSQPPPSSQPIPQAPDSQGNSWDITMEPSEWRKEHPDDDEGREKKMSFFEKAKESRKKKVKEGRQEKLKKSIRVLGPTDPMVVEGFGAEERRPGYLGLPSNAAP</sequence>
<feature type="compositionally biased region" description="Low complexity" evidence="1">
    <location>
        <begin position="545"/>
        <end position="554"/>
    </location>
</feature>
<feature type="compositionally biased region" description="Polar residues" evidence="1">
    <location>
        <begin position="307"/>
        <end position="318"/>
    </location>
</feature>
<name>A0A6A6YDM9_9PEZI</name>
<feature type="compositionally biased region" description="Basic residues" evidence="1">
    <location>
        <begin position="337"/>
        <end position="353"/>
    </location>
</feature>
<dbReference type="RefSeq" id="XP_033573663.1">
    <property type="nucleotide sequence ID" value="XM_033728294.1"/>
</dbReference>
<feature type="compositionally biased region" description="Pro residues" evidence="1">
    <location>
        <begin position="16"/>
        <end position="29"/>
    </location>
</feature>
<evidence type="ECO:0000313" key="4">
    <source>
        <dbReference type="RefSeq" id="XP_033573663.1"/>
    </source>
</evidence>
<feature type="compositionally biased region" description="Basic and acidic residues" evidence="1">
    <location>
        <begin position="290"/>
        <end position="300"/>
    </location>
</feature>
<keyword evidence="3" id="KW-1185">Reference proteome</keyword>